<proteinExistence type="predicted"/>
<evidence type="ECO:0008006" key="3">
    <source>
        <dbReference type="Google" id="ProtNLM"/>
    </source>
</evidence>
<evidence type="ECO:0000313" key="1">
    <source>
        <dbReference type="EMBL" id="MBC6491634.1"/>
    </source>
</evidence>
<dbReference type="Proteomes" id="UP000765802">
    <property type="component" value="Unassembled WGS sequence"/>
</dbReference>
<sequence length="71" mass="8214">MKRFQQKAVIMVVMVVGSLIGTFKGQEAKQKWMFKILSKQDEKQSRSVRKAELRKGKVLLDDIEMAAYHNS</sequence>
<reference evidence="1 2" key="1">
    <citation type="submission" date="2016-07" db="EMBL/GenBank/DDBJ databases">
        <title>Genome analysis of Flavihumibacter stibioxidans YS-17.</title>
        <authorList>
            <person name="Shi K."/>
            <person name="Han Y."/>
            <person name="Wang G."/>
        </authorList>
    </citation>
    <scope>NUCLEOTIDE SEQUENCE [LARGE SCALE GENOMIC DNA]</scope>
    <source>
        <strain evidence="1 2">YS-17</strain>
    </source>
</reference>
<organism evidence="1 2">
    <name type="scientific">Flavihumibacter stibioxidans</name>
    <dbReference type="NCBI Taxonomy" id="1834163"/>
    <lineage>
        <taxon>Bacteria</taxon>
        <taxon>Pseudomonadati</taxon>
        <taxon>Bacteroidota</taxon>
        <taxon>Chitinophagia</taxon>
        <taxon>Chitinophagales</taxon>
        <taxon>Chitinophagaceae</taxon>
        <taxon>Flavihumibacter</taxon>
    </lineage>
</organism>
<comment type="caution">
    <text evidence="1">The sequence shown here is derived from an EMBL/GenBank/DDBJ whole genome shotgun (WGS) entry which is preliminary data.</text>
</comment>
<keyword evidence="2" id="KW-1185">Reference proteome</keyword>
<gene>
    <name evidence="1" type="ORF">BC349_11280</name>
</gene>
<accession>A0ABR7MAV3</accession>
<protein>
    <recommendedName>
        <fullName evidence="3">YtxH-like protein</fullName>
    </recommendedName>
</protein>
<name>A0ABR7MAV3_9BACT</name>
<dbReference type="RefSeq" id="WP_187256961.1">
    <property type="nucleotide sequence ID" value="NZ_JBHULF010000007.1"/>
</dbReference>
<evidence type="ECO:0000313" key="2">
    <source>
        <dbReference type="Proteomes" id="UP000765802"/>
    </source>
</evidence>
<dbReference type="EMBL" id="MBUA01000023">
    <property type="protein sequence ID" value="MBC6491634.1"/>
    <property type="molecule type" value="Genomic_DNA"/>
</dbReference>